<feature type="domain" description="EGF-like" evidence="2">
    <location>
        <begin position="83"/>
        <end position="115"/>
    </location>
</feature>
<gene>
    <name evidence="3" type="ORF">CUNI_LOCUS5533</name>
</gene>
<keyword evidence="1" id="KW-0245">EGF-like domain</keyword>
<accession>A0A8S3YWF6</accession>
<name>A0A8S3YWF6_9EUPU</name>
<feature type="disulfide bond" evidence="1">
    <location>
        <begin position="87"/>
        <end position="97"/>
    </location>
</feature>
<dbReference type="PROSITE" id="PS50026">
    <property type="entry name" value="EGF_3"/>
    <property type="match status" value="1"/>
</dbReference>
<dbReference type="OrthoDB" id="10021943at2759"/>
<dbReference type="Gene3D" id="2.10.25.10">
    <property type="entry name" value="Laminin"/>
    <property type="match status" value="1"/>
</dbReference>
<keyword evidence="1" id="KW-1015">Disulfide bond</keyword>
<feature type="disulfide bond" evidence="1">
    <location>
        <begin position="105"/>
        <end position="114"/>
    </location>
</feature>
<evidence type="ECO:0000259" key="2">
    <source>
        <dbReference type="PROSITE" id="PS50026"/>
    </source>
</evidence>
<feature type="non-terminal residue" evidence="3">
    <location>
        <position position="1"/>
    </location>
</feature>
<dbReference type="PROSITE" id="PS00022">
    <property type="entry name" value="EGF_1"/>
    <property type="match status" value="1"/>
</dbReference>
<proteinExistence type="predicted"/>
<keyword evidence="4" id="KW-1185">Reference proteome</keyword>
<protein>
    <recommendedName>
        <fullName evidence="2">EGF-like domain-containing protein</fullName>
    </recommendedName>
</protein>
<organism evidence="3 4">
    <name type="scientific">Candidula unifasciata</name>
    <dbReference type="NCBI Taxonomy" id="100452"/>
    <lineage>
        <taxon>Eukaryota</taxon>
        <taxon>Metazoa</taxon>
        <taxon>Spiralia</taxon>
        <taxon>Lophotrochozoa</taxon>
        <taxon>Mollusca</taxon>
        <taxon>Gastropoda</taxon>
        <taxon>Heterobranchia</taxon>
        <taxon>Euthyneura</taxon>
        <taxon>Panpulmonata</taxon>
        <taxon>Eupulmonata</taxon>
        <taxon>Stylommatophora</taxon>
        <taxon>Helicina</taxon>
        <taxon>Helicoidea</taxon>
        <taxon>Geomitridae</taxon>
        <taxon>Candidula</taxon>
    </lineage>
</organism>
<reference evidence="3" key="1">
    <citation type="submission" date="2021-04" db="EMBL/GenBank/DDBJ databases">
        <authorList>
            <consortium name="Molecular Ecology Group"/>
        </authorList>
    </citation>
    <scope>NUCLEOTIDE SEQUENCE</scope>
</reference>
<evidence type="ECO:0000256" key="1">
    <source>
        <dbReference type="PROSITE-ProRule" id="PRU00076"/>
    </source>
</evidence>
<dbReference type="PROSITE" id="PS01186">
    <property type="entry name" value="EGF_2"/>
    <property type="match status" value="1"/>
</dbReference>
<sequence length="320" mass="35266">VDPNRQWPNNKGISREQAEAMCRKAVQKSQIYARCQSVGNLVSIAMADCLGDILHGGLVAPLEAITSSFTTNCQLILAETGENLIVCPPECLQHGKCGQEGTCECQLGWAGETCQIDLARGPVIRAVTGGFLCYESHPTCQTFDFFKTNVDIRDKMKCRLQPVTRAGRKTGQAIMVDAINESATKFTCPLPKPEKSLQRYVVSATSDSVRYGNELPLHLYDTTCMQCVGRSCKIKNLTCLIKDVCYHNGDRNKENQEQVCDVKMNVSMLGMDTSDNSKMCQCSGRIQATTARCVNAPDGYKRQQQDVSMLETDTSDNSTM</sequence>
<evidence type="ECO:0000313" key="4">
    <source>
        <dbReference type="Proteomes" id="UP000678393"/>
    </source>
</evidence>
<dbReference type="AlphaFoldDB" id="A0A8S3YWF6"/>
<dbReference type="Proteomes" id="UP000678393">
    <property type="component" value="Unassembled WGS sequence"/>
</dbReference>
<dbReference type="EMBL" id="CAJHNH020000805">
    <property type="protein sequence ID" value="CAG5119975.1"/>
    <property type="molecule type" value="Genomic_DNA"/>
</dbReference>
<dbReference type="Pfam" id="PF26129">
    <property type="entry name" value="Vwde"/>
    <property type="match status" value="1"/>
</dbReference>
<evidence type="ECO:0000313" key="3">
    <source>
        <dbReference type="EMBL" id="CAG5119975.1"/>
    </source>
</evidence>
<dbReference type="InterPro" id="IPR058727">
    <property type="entry name" value="Helical_Vwde"/>
</dbReference>
<comment type="caution">
    <text evidence="3">The sequence shown here is derived from an EMBL/GenBank/DDBJ whole genome shotgun (WGS) entry which is preliminary data.</text>
</comment>
<comment type="caution">
    <text evidence="1">Lacks conserved residue(s) required for the propagation of feature annotation.</text>
</comment>
<dbReference type="InterPro" id="IPR000742">
    <property type="entry name" value="EGF"/>
</dbReference>
<feature type="non-terminal residue" evidence="3">
    <location>
        <position position="320"/>
    </location>
</feature>
<dbReference type="Pfam" id="PF23106">
    <property type="entry name" value="EGF_Teneurin"/>
    <property type="match status" value="1"/>
</dbReference>